<accession>A0A2T2ZZK3</accession>
<evidence type="ECO:0000256" key="3">
    <source>
        <dbReference type="SAM" id="MobiDB-lite"/>
    </source>
</evidence>
<evidence type="ECO:0000256" key="1">
    <source>
        <dbReference type="ARBA" id="ARBA00008296"/>
    </source>
</evidence>
<evidence type="ECO:0000313" key="7">
    <source>
        <dbReference type="Proteomes" id="UP000241462"/>
    </source>
</evidence>
<dbReference type="Proteomes" id="UP000241462">
    <property type="component" value="Unassembled WGS sequence"/>
</dbReference>
<gene>
    <name evidence="6" type="ORF">BD289DRAFT_462654</name>
</gene>
<evidence type="ECO:0000256" key="2">
    <source>
        <dbReference type="ARBA" id="ARBA00023054"/>
    </source>
</evidence>
<evidence type="ECO:0000313" key="6">
    <source>
        <dbReference type="EMBL" id="PSR80157.1"/>
    </source>
</evidence>
<dbReference type="InterPro" id="IPR010422">
    <property type="entry name" value="Ccdc124/Oxs1"/>
</dbReference>
<dbReference type="GO" id="GO:0003713">
    <property type="term" value="F:transcription coactivator activity"/>
    <property type="evidence" value="ECO:0007669"/>
    <property type="project" value="TreeGrafter"/>
</dbReference>
<dbReference type="GO" id="GO:0006366">
    <property type="term" value="P:transcription by RNA polymerase II"/>
    <property type="evidence" value="ECO:0007669"/>
    <property type="project" value="TreeGrafter"/>
</dbReference>
<feature type="compositionally biased region" description="Low complexity" evidence="3">
    <location>
        <begin position="19"/>
        <end position="41"/>
    </location>
</feature>
<comment type="similarity">
    <text evidence="1">Belongs to the CCDC124 family.</text>
</comment>
<organism evidence="6 7">
    <name type="scientific">Coniella lustricola</name>
    <dbReference type="NCBI Taxonomy" id="2025994"/>
    <lineage>
        <taxon>Eukaryota</taxon>
        <taxon>Fungi</taxon>
        <taxon>Dikarya</taxon>
        <taxon>Ascomycota</taxon>
        <taxon>Pezizomycotina</taxon>
        <taxon>Sordariomycetes</taxon>
        <taxon>Sordariomycetidae</taxon>
        <taxon>Diaporthales</taxon>
        <taxon>Schizoparmaceae</taxon>
        <taxon>Coniella</taxon>
    </lineage>
</organism>
<dbReference type="OrthoDB" id="76412at2759"/>
<dbReference type="STRING" id="2025994.A0A2T2ZZK3"/>
<evidence type="ECO:0008006" key="8">
    <source>
        <dbReference type="Google" id="ProtNLM"/>
    </source>
</evidence>
<feature type="domain" description="LSO1/LSO2" evidence="5">
    <location>
        <begin position="16"/>
        <end position="84"/>
    </location>
</feature>
<feature type="region of interest" description="Disordered" evidence="3">
    <location>
        <begin position="1"/>
        <end position="103"/>
    </location>
</feature>
<feature type="domain" description="Coiled-coil" evidence="4">
    <location>
        <begin position="125"/>
        <end position="204"/>
    </location>
</feature>
<feature type="compositionally biased region" description="Basic and acidic residues" evidence="3">
    <location>
        <begin position="49"/>
        <end position="87"/>
    </location>
</feature>
<evidence type="ECO:0000259" key="4">
    <source>
        <dbReference type="Pfam" id="PF06244"/>
    </source>
</evidence>
<dbReference type="InterPro" id="IPR054413">
    <property type="entry name" value="LSO1/2"/>
</dbReference>
<dbReference type="AlphaFoldDB" id="A0A2T2ZZK3"/>
<evidence type="ECO:0000259" key="5">
    <source>
        <dbReference type="Pfam" id="PF22048"/>
    </source>
</evidence>
<keyword evidence="2" id="KW-0175">Coiled coil</keyword>
<dbReference type="PANTHER" id="PTHR21680:SF0">
    <property type="entry name" value="COILED-COIL DOMAIN-CONTAINING PROTEIN 124"/>
    <property type="match status" value="1"/>
</dbReference>
<dbReference type="InParanoid" id="A0A2T2ZZK3"/>
<reference evidence="6 7" key="1">
    <citation type="journal article" date="2018" name="Mycol. Prog.">
        <title>Coniella lustricola, a new species from submerged detritus.</title>
        <authorList>
            <person name="Raudabaugh D.B."/>
            <person name="Iturriaga T."/>
            <person name="Carver A."/>
            <person name="Mondo S."/>
            <person name="Pangilinan J."/>
            <person name="Lipzen A."/>
            <person name="He G."/>
            <person name="Amirebrahimi M."/>
            <person name="Grigoriev I.V."/>
            <person name="Miller A.N."/>
        </authorList>
    </citation>
    <scope>NUCLEOTIDE SEQUENCE [LARGE SCALE GENOMIC DNA]</scope>
    <source>
        <strain evidence="6 7">B22-T-1</strain>
    </source>
</reference>
<dbReference type="Pfam" id="PF06244">
    <property type="entry name" value="Ccdc124"/>
    <property type="match status" value="1"/>
</dbReference>
<dbReference type="InterPro" id="IPR054414">
    <property type="entry name" value="Ccdc124/Oxs1_C"/>
</dbReference>
<protein>
    <recommendedName>
        <fullName evidence="8">DUF1014-domain-containing protein</fullName>
    </recommendedName>
</protein>
<sequence length="235" mass="25076">MAKKGGAAAAGGGGDSKKAQGQARKAEAAANKAAAEQAKLAAVEDEEWEKGAKKGSAKKENNEAKKAEAARKKAERDAALAEEEKSTPGRSAPKNAKSAVKKTKGIDAAFGQLDSGSGSGGNLGALNATGIEDAIDALGLTESSTNVAEIDKHPERRKAKAYKVWRQNNVEREKELQREGFAYKRREDKLYAEFCASPDNPMNQVAAKYNTTRSEMAAMHAEEKRKVEERLGGKK</sequence>
<keyword evidence="7" id="KW-1185">Reference proteome</keyword>
<dbReference type="GO" id="GO:0005634">
    <property type="term" value="C:nucleus"/>
    <property type="evidence" value="ECO:0007669"/>
    <property type="project" value="TreeGrafter"/>
</dbReference>
<proteinExistence type="inferred from homology"/>
<dbReference type="EMBL" id="KZ678540">
    <property type="protein sequence ID" value="PSR80157.1"/>
    <property type="molecule type" value="Genomic_DNA"/>
</dbReference>
<name>A0A2T2ZZK3_9PEZI</name>
<dbReference type="PANTHER" id="PTHR21680">
    <property type="entry name" value="COILED-COIL DOMAIN-CONTAINING PROTEIN 124"/>
    <property type="match status" value="1"/>
</dbReference>
<dbReference type="Pfam" id="PF22048">
    <property type="entry name" value="LSO1_2-like"/>
    <property type="match status" value="1"/>
</dbReference>